<dbReference type="PANTHER" id="PTHR10963">
    <property type="entry name" value="GLYCOSYL HYDROLASE-RELATED"/>
    <property type="match status" value="1"/>
</dbReference>
<feature type="domain" description="GH16" evidence="2">
    <location>
        <begin position="28"/>
        <end position="285"/>
    </location>
</feature>
<feature type="chain" id="PRO_5001779592" description="GH16 domain-containing protein" evidence="1">
    <location>
        <begin position="18"/>
        <end position="285"/>
    </location>
</feature>
<organism evidence="3 4">
    <name type="scientific">Stachybotrys chlorohalonatus (strain IBT 40285)</name>
    <dbReference type="NCBI Taxonomy" id="1283841"/>
    <lineage>
        <taxon>Eukaryota</taxon>
        <taxon>Fungi</taxon>
        <taxon>Dikarya</taxon>
        <taxon>Ascomycota</taxon>
        <taxon>Pezizomycotina</taxon>
        <taxon>Sordariomycetes</taxon>
        <taxon>Hypocreomycetidae</taxon>
        <taxon>Hypocreales</taxon>
        <taxon>Stachybotryaceae</taxon>
        <taxon>Stachybotrys</taxon>
    </lineage>
</organism>
<dbReference type="HOGENOM" id="CLU_019533_3_1_1"/>
<dbReference type="InterPro" id="IPR013320">
    <property type="entry name" value="ConA-like_dom_sf"/>
</dbReference>
<feature type="signal peptide" evidence="1">
    <location>
        <begin position="1"/>
        <end position="17"/>
    </location>
</feature>
<dbReference type="Proteomes" id="UP000028524">
    <property type="component" value="Unassembled WGS sequence"/>
</dbReference>
<dbReference type="CDD" id="cd02182">
    <property type="entry name" value="GH16_Strep_laminarinase_like"/>
    <property type="match status" value="1"/>
</dbReference>
<dbReference type="SUPFAM" id="SSF49899">
    <property type="entry name" value="Concanavalin A-like lectins/glucanases"/>
    <property type="match status" value="1"/>
</dbReference>
<dbReference type="EMBL" id="KL660424">
    <property type="protein sequence ID" value="KFA66594.1"/>
    <property type="molecule type" value="Genomic_DNA"/>
</dbReference>
<reference evidence="3 4" key="1">
    <citation type="journal article" date="2014" name="BMC Genomics">
        <title>Comparative genome sequencing reveals chemotype-specific gene clusters in the toxigenic black mold Stachybotrys.</title>
        <authorList>
            <person name="Semeiks J."/>
            <person name="Borek D."/>
            <person name="Otwinowski Z."/>
            <person name="Grishin N.V."/>
        </authorList>
    </citation>
    <scope>NUCLEOTIDE SEQUENCE [LARGE SCALE GENOMIC DNA]</scope>
    <source>
        <strain evidence="3 4">IBT 40285</strain>
    </source>
</reference>
<name>A0A084QRK9_STAC4</name>
<dbReference type="OMA" id="MDGQQFH"/>
<dbReference type="Pfam" id="PF00722">
    <property type="entry name" value="Glyco_hydro_16"/>
    <property type="match status" value="1"/>
</dbReference>
<protein>
    <recommendedName>
        <fullName evidence="2">GH16 domain-containing protein</fullName>
    </recommendedName>
</protein>
<accession>A0A084QRK9</accession>
<evidence type="ECO:0000313" key="4">
    <source>
        <dbReference type="Proteomes" id="UP000028524"/>
    </source>
</evidence>
<dbReference type="InterPro" id="IPR050546">
    <property type="entry name" value="Glycosyl_Hydrlase_16"/>
</dbReference>
<dbReference type="InParanoid" id="A0A084QRK9"/>
<proteinExistence type="predicted"/>
<dbReference type="Gene3D" id="2.60.120.200">
    <property type="match status" value="1"/>
</dbReference>
<dbReference type="GO" id="GO:0005975">
    <property type="term" value="P:carbohydrate metabolic process"/>
    <property type="evidence" value="ECO:0007669"/>
    <property type="project" value="InterPro"/>
</dbReference>
<keyword evidence="1" id="KW-0732">Signal</keyword>
<dbReference type="PROSITE" id="PS51762">
    <property type="entry name" value="GH16_2"/>
    <property type="match status" value="1"/>
</dbReference>
<dbReference type="PANTHER" id="PTHR10963:SF60">
    <property type="entry name" value="GRAM-NEGATIVE BACTERIA-BINDING PROTEIN 1-RELATED"/>
    <property type="match status" value="1"/>
</dbReference>
<dbReference type="OrthoDB" id="192832at2759"/>
<evidence type="ECO:0000256" key="1">
    <source>
        <dbReference type="SAM" id="SignalP"/>
    </source>
</evidence>
<evidence type="ECO:0000259" key="2">
    <source>
        <dbReference type="PROSITE" id="PS51762"/>
    </source>
</evidence>
<dbReference type="GO" id="GO:0004553">
    <property type="term" value="F:hydrolase activity, hydrolyzing O-glycosyl compounds"/>
    <property type="evidence" value="ECO:0007669"/>
    <property type="project" value="InterPro"/>
</dbReference>
<dbReference type="AlphaFoldDB" id="A0A084QRK9"/>
<gene>
    <name evidence="3" type="ORF">S40285_08282</name>
</gene>
<dbReference type="STRING" id="1283841.A0A084QRK9"/>
<keyword evidence="4" id="KW-1185">Reference proteome</keyword>
<evidence type="ECO:0000313" key="3">
    <source>
        <dbReference type="EMBL" id="KFA66594.1"/>
    </source>
</evidence>
<sequence length="285" mass="31456">MHIYAALLAAVLPATLAWDAPQYAGFGRRWQSSFIGSSSTLPNGNDWNYITGDLGVNAELQIYTSSTRNMQLSGGETLQLVPWRDSGAARGWTSGRIESRYVFTPEAGRLTRVEAAIRFGGNPAANKQGMWPAFWMLGNALRTSGLGWPACGEIDIMETVNGQLTGHGTIHCDVYPGGICNEGTGIGAPTGYPDYGWHTWRVEIDRRPGNWWDQSIVWYIDGREFHRVQGSRINNQLVWQRLAQSPLYIILNVAVGGTWPGYPTGNTWDGYGSMMEVGYVGHYST</sequence>
<dbReference type="InterPro" id="IPR000757">
    <property type="entry name" value="Beta-glucanase-like"/>
</dbReference>